<dbReference type="PANTHER" id="PTHR10653">
    <property type="entry name" value="F-ACTIN-CAPPING PROTEIN SUBUNIT ALPHA"/>
    <property type="match status" value="1"/>
</dbReference>
<comment type="caution">
    <text evidence="8">The sequence shown here is derived from an EMBL/GenBank/DDBJ whole genome shotgun (WGS) entry which is preliminary data.</text>
</comment>
<dbReference type="SUPFAM" id="SSF90096">
    <property type="entry name" value="Subunits of heterodimeric actin filament capping protein Capz"/>
    <property type="match status" value="1"/>
</dbReference>
<reference evidence="8 9" key="1">
    <citation type="journal article" date="2020" name="Cell">
        <title>Large-Scale Comparative Analyses of Tick Genomes Elucidate Their Genetic Diversity and Vector Capacities.</title>
        <authorList>
            <consortium name="Tick Genome and Microbiome Consortium (TIGMIC)"/>
            <person name="Jia N."/>
            <person name="Wang J."/>
            <person name="Shi W."/>
            <person name="Du L."/>
            <person name="Sun Y."/>
            <person name="Zhan W."/>
            <person name="Jiang J.F."/>
            <person name="Wang Q."/>
            <person name="Zhang B."/>
            <person name="Ji P."/>
            <person name="Bell-Sakyi L."/>
            <person name="Cui X.M."/>
            <person name="Yuan T.T."/>
            <person name="Jiang B.G."/>
            <person name="Yang W.F."/>
            <person name="Lam T.T."/>
            <person name="Chang Q.C."/>
            <person name="Ding S.J."/>
            <person name="Wang X.J."/>
            <person name="Zhu J.G."/>
            <person name="Ruan X.D."/>
            <person name="Zhao L."/>
            <person name="Wei J.T."/>
            <person name="Ye R.Z."/>
            <person name="Que T.C."/>
            <person name="Du C.H."/>
            <person name="Zhou Y.H."/>
            <person name="Cheng J.X."/>
            <person name="Dai P.F."/>
            <person name="Guo W.B."/>
            <person name="Han X.H."/>
            <person name="Huang E.J."/>
            <person name="Li L.F."/>
            <person name="Wei W."/>
            <person name="Gao Y.C."/>
            <person name="Liu J.Z."/>
            <person name="Shao H.Z."/>
            <person name="Wang X."/>
            <person name="Wang C.C."/>
            <person name="Yang T.C."/>
            <person name="Huo Q.B."/>
            <person name="Li W."/>
            <person name="Chen H.Y."/>
            <person name="Chen S.E."/>
            <person name="Zhou L.G."/>
            <person name="Ni X.B."/>
            <person name="Tian J.H."/>
            <person name="Sheng Y."/>
            <person name="Liu T."/>
            <person name="Pan Y.S."/>
            <person name="Xia L.Y."/>
            <person name="Li J."/>
            <person name="Zhao F."/>
            <person name="Cao W.C."/>
        </authorList>
    </citation>
    <scope>NUCLEOTIDE SEQUENCE [LARGE SCALE GENOMIC DNA]</scope>
    <source>
        <strain evidence="8">HaeL-2018</strain>
    </source>
</reference>
<dbReference type="GO" id="GO:0051016">
    <property type="term" value="P:barbed-end actin filament capping"/>
    <property type="evidence" value="ECO:0007669"/>
    <property type="project" value="InterPro"/>
</dbReference>
<evidence type="ECO:0000256" key="1">
    <source>
        <dbReference type="ARBA" id="ARBA00010479"/>
    </source>
</evidence>
<dbReference type="Pfam" id="PF21787">
    <property type="entry name" value="TNP-like_RNaseH_N"/>
    <property type="match status" value="1"/>
</dbReference>
<dbReference type="InterPro" id="IPR042489">
    <property type="entry name" value="CapZ_alpha_1"/>
</dbReference>
<keyword evidence="5" id="KW-0175">Coiled coil</keyword>
<evidence type="ECO:0000259" key="7">
    <source>
        <dbReference type="Pfam" id="PF21787"/>
    </source>
</evidence>
<evidence type="ECO:0000313" key="9">
    <source>
        <dbReference type="Proteomes" id="UP000821853"/>
    </source>
</evidence>
<dbReference type="Pfam" id="PF01267">
    <property type="entry name" value="F-actin_cap_A"/>
    <property type="match status" value="1"/>
</dbReference>
<gene>
    <name evidence="8" type="ORF">HPB48_006370</name>
</gene>
<name>A0A9J6FLH3_HAELO</name>
<dbReference type="InterPro" id="IPR017865">
    <property type="entry name" value="F-actin_cap_asu_CS"/>
</dbReference>
<evidence type="ECO:0000313" key="8">
    <source>
        <dbReference type="EMBL" id="KAH9363264.1"/>
    </source>
</evidence>
<dbReference type="InterPro" id="IPR002189">
    <property type="entry name" value="CapZ_alpha"/>
</dbReference>
<accession>A0A9J6FLH3</accession>
<dbReference type="InterPro" id="IPR042276">
    <property type="entry name" value="CapZ_alpha/beta_2"/>
</dbReference>
<dbReference type="EMBL" id="JABSTR010000002">
    <property type="protein sequence ID" value="KAH9363264.1"/>
    <property type="molecule type" value="Genomic_DNA"/>
</dbReference>
<comment type="similarity">
    <text evidence="1">Belongs to the F-actin-capping protein alpha subunit family.</text>
</comment>
<evidence type="ECO:0000256" key="4">
    <source>
        <dbReference type="ARBA" id="ARBA00023203"/>
    </source>
</evidence>
<dbReference type="VEuPathDB" id="VectorBase:HLOH_061997"/>
<dbReference type="PANTHER" id="PTHR10653:SF0">
    <property type="entry name" value="F-ACTIN-CAPPING PROTEIN SUBUNIT ALPHA"/>
    <property type="match status" value="1"/>
</dbReference>
<keyword evidence="9" id="KW-1185">Reference proteome</keyword>
<feature type="region of interest" description="Disordered" evidence="6">
    <location>
        <begin position="235"/>
        <end position="256"/>
    </location>
</feature>
<keyword evidence="4" id="KW-0009">Actin-binding</keyword>
<dbReference type="OrthoDB" id="340550at2759"/>
<dbReference type="Proteomes" id="UP000821853">
    <property type="component" value="Chromosome 10"/>
</dbReference>
<dbReference type="FunFam" id="3.90.1150.210:FF:000003">
    <property type="entry name" value="F-actin-capping protein subunit alpha"/>
    <property type="match status" value="1"/>
</dbReference>
<dbReference type="AlphaFoldDB" id="A0A9J6FLH3"/>
<dbReference type="InterPro" id="IPR037282">
    <property type="entry name" value="CapZ_alpha/beta"/>
</dbReference>
<protein>
    <recommendedName>
        <fullName evidence="2">F-actin-capping protein subunit alpha</fullName>
    </recommendedName>
</protein>
<dbReference type="Gene3D" id="3.90.1150.210">
    <property type="entry name" value="F-actin capping protein, beta subunit"/>
    <property type="match status" value="1"/>
</dbReference>
<evidence type="ECO:0000256" key="2">
    <source>
        <dbReference type="ARBA" id="ARBA00014038"/>
    </source>
</evidence>
<organism evidence="8 9">
    <name type="scientific">Haemaphysalis longicornis</name>
    <name type="common">Bush tick</name>
    <dbReference type="NCBI Taxonomy" id="44386"/>
    <lineage>
        <taxon>Eukaryota</taxon>
        <taxon>Metazoa</taxon>
        <taxon>Ecdysozoa</taxon>
        <taxon>Arthropoda</taxon>
        <taxon>Chelicerata</taxon>
        <taxon>Arachnida</taxon>
        <taxon>Acari</taxon>
        <taxon>Parasitiformes</taxon>
        <taxon>Ixodida</taxon>
        <taxon>Ixodoidea</taxon>
        <taxon>Ixodidae</taxon>
        <taxon>Haemaphysalinae</taxon>
        <taxon>Haemaphysalis</taxon>
    </lineage>
</organism>
<dbReference type="GO" id="GO:0008290">
    <property type="term" value="C:F-actin capping protein complex"/>
    <property type="evidence" value="ECO:0007669"/>
    <property type="project" value="InterPro"/>
</dbReference>
<feature type="compositionally biased region" description="Gly residues" evidence="6">
    <location>
        <begin position="240"/>
        <end position="252"/>
    </location>
</feature>
<dbReference type="GO" id="GO:0051015">
    <property type="term" value="F:actin filament binding"/>
    <property type="evidence" value="ECO:0007669"/>
    <property type="project" value="TreeGrafter"/>
</dbReference>
<sequence length="429" mass="47919">MKMLPLPSLSCLTQILKGLPCKYGFNPICLEAIQKQFHRKADEQRLGSLTLDEIKLRQAYDFNKCSYKMDGFVDYGGVTNEGTNQLADHALVFESWVQPIAAFATKGAAPGKILAELVLEAVVRLHKHNATVISIVRIVSDFIQLAPPGEFNEVFNDVRLLLNNDTLLKEKASSAFAQYNKDQLTPVDIDGSEHKASAALLALVTHYNDLGEGRFYDPRTRQSFRYDHLRKEASDYQAGGPAGGSGGDGGPLAEGPGESWRAALEEAWTQYAREHYRHGACAVFDRSTGPSELALVACLEDHQFQAQNFWNGRWRSVWTVNFPSGASSADVKGLVRVQVHYYEDGNVQLVSSKEIRASLSLSNEQQAAKEFVQIVEDAENEYQTAISENYQAMSDTTFKALRRQLPLTRTKIDWTKILNYKIASELKHH</sequence>
<evidence type="ECO:0000256" key="3">
    <source>
        <dbReference type="ARBA" id="ARBA00022467"/>
    </source>
</evidence>
<dbReference type="PRINTS" id="PR00191">
    <property type="entry name" value="FACTINCAPA"/>
</dbReference>
<proteinExistence type="inferred from homology"/>
<dbReference type="GO" id="GO:0030036">
    <property type="term" value="P:actin cytoskeleton organization"/>
    <property type="evidence" value="ECO:0007669"/>
    <property type="project" value="TreeGrafter"/>
</dbReference>
<evidence type="ECO:0000256" key="5">
    <source>
        <dbReference type="SAM" id="Coils"/>
    </source>
</evidence>
<feature type="domain" description="Transposable element P transposase-like RNase H" evidence="7">
    <location>
        <begin position="21"/>
        <end position="136"/>
    </location>
</feature>
<keyword evidence="3" id="KW-0117">Actin capping</keyword>
<dbReference type="InterPro" id="IPR048365">
    <property type="entry name" value="TNP-like_RNaseH_N"/>
</dbReference>
<dbReference type="GO" id="GO:0030863">
    <property type="term" value="C:cortical cytoskeleton"/>
    <property type="evidence" value="ECO:0007669"/>
    <property type="project" value="TreeGrafter"/>
</dbReference>
<dbReference type="OMA" id="XTAISEN"/>
<dbReference type="Gene3D" id="3.30.1140.60">
    <property type="entry name" value="F-actin capping protein, alpha subunit"/>
    <property type="match status" value="1"/>
</dbReference>
<evidence type="ECO:0000256" key="6">
    <source>
        <dbReference type="SAM" id="MobiDB-lite"/>
    </source>
</evidence>
<feature type="coiled-coil region" evidence="5">
    <location>
        <begin position="361"/>
        <end position="388"/>
    </location>
</feature>
<dbReference type="PROSITE" id="PS00748">
    <property type="entry name" value="F_ACTIN_CAPPING_A_1"/>
    <property type="match status" value="1"/>
</dbReference>